<name>A0A0D2ZVA2_BRAOL</name>
<keyword evidence="2" id="KW-1185">Reference proteome</keyword>
<reference evidence="1" key="1">
    <citation type="journal article" date="2014" name="Genome Biol.">
        <title>Transcriptome and methylome profiling reveals relics of genome dominance in the mesopolyploid Brassica oleracea.</title>
        <authorList>
            <person name="Parkin I.A."/>
            <person name="Koh C."/>
            <person name="Tang H."/>
            <person name="Robinson S.J."/>
            <person name="Kagale S."/>
            <person name="Clarke W.E."/>
            <person name="Town C.D."/>
            <person name="Nixon J."/>
            <person name="Krishnakumar V."/>
            <person name="Bidwell S.L."/>
            <person name="Denoeud F."/>
            <person name="Belcram H."/>
            <person name="Links M.G."/>
            <person name="Just J."/>
            <person name="Clarke C."/>
            <person name="Bender T."/>
            <person name="Huebert T."/>
            <person name="Mason A.S."/>
            <person name="Pires J.C."/>
            <person name="Barker G."/>
            <person name="Moore J."/>
            <person name="Walley P.G."/>
            <person name="Manoli S."/>
            <person name="Batley J."/>
            <person name="Edwards D."/>
            <person name="Nelson M.N."/>
            <person name="Wang X."/>
            <person name="Paterson A.H."/>
            <person name="King G."/>
            <person name="Bancroft I."/>
            <person name="Chalhoub B."/>
            <person name="Sharpe A.G."/>
        </authorList>
    </citation>
    <scope>NUCLEOTIDE SEQUENCE [LARGE SCALE GENOMIC DNA]</scope>
    <source>
        <strain evidence="1">cv. TO1000</strain>
    </source>
</reference>
<protein>
    <submittedName>
        <fullName evidence="1">Uncharacterized protein</fullName>
    </submittedName>
</protein>
<dbReference type="Gramene" id="Bo01571s010.1">
    <property type="protein sequence ID" value="Bo01571s010.1"/>
    <property type="gene ID" value="Bo01571s010"/>
</dbReference>
<dbReference type="Proteomes" id="UP000032141">
    <property type="component" value="Unassembled WGS sequence"/>
</dbReference>
<organism evidence="1 2">
    <name type="scientific">Brassica oleracea var. oleracea</name>
    <dbReference type="NCBI Taxonomy" id="109376"/>
    <lineage>
        <taxon>Eukaryota</taxon>
        <taxon>Viridiplantae</taxon>
        <taxon>Streptophyta</taxon>
        <taxon>Embryophyta</taxon>
        <taxon>Tracheophyta</taxon>
        <taxon>Spermatophyta</taxon>
        <taxon>Magnoliopsida</taxon>
        <taxon>eudicotyledons</taxon>
        <taxon>Gunneridae</taxon>
        <taxon>Pentapetalae</taxon>
        <taxon>rosids</taxon>
        <taxon>malvids</taxon>
        <taxon>Brassicales</taxon>
        <taxon>Brassicaceae</taxon>
        <taxon>Brassiceae</taxon>
        <taxon>Brassica</taxon>
    </lineage>
</organism>
<dbReference type="HOGENOM" id="CLU_085521_2_1_1"/>
<accession>A0A0D2ZVA2</accession>
<evidence type="ECO:0000313" key="2">
    <source>
        <dbReference type="Proteomes" id="UP000032141"/>
    </source>
</evidence>
<reference evidence="1" key="2">
    <citation type="submission" date="2015-06" db="UniProtKB">
        <authorList>
            <consortium name="EnsemblPlants"/>
        </authorList>
    </citation>
    <scope>IDENTIFICATION</scope>
</reference>
<dbReference type="EnsemblPlants" id="Bo01571s010.1">
    <property type="protein sequence ID" value="Bo01571s010.1"/>
    <property type="gene ID" value="Bo01571s010"/>
</dbReference>
<proteinExistence type="predicted"/>
<sequence>MFLGIFRGTYSEGLRSSEIAEGNVPRKFPMPIPRKISSELPRIGPSEISSEYSEELSDDLVVLGVSSEIKFLGIP</sequence>
<dbReference type="AlphaFoldDB" id="A0A0D2ZVA2"/>
<evidence type="ECO:0000313" key="1">
    <source>
        <dbReference type="EnsemblPlants" id="Bo01571s010.1"/>
    </source>
</evidence>